<gene>
    <name evidence="3" type="ORF">GRX66_12700</name>
</gene>
<sequence length="300" mass="33690">MTAVSPEWFFSTIAQASAASIGFLIAFIAAQYSSRKNKHQENYNRLLDRLEEIEENYNPILGKMEDQLTGVTNFPSAGGGIDRAFEIDVSQDDIEQVANQFSQSEAVKVYANLKRSQKLLNNLILPQPNNKKKEQLRLLNETSKYLSETLNKNGPAQAFLSDTSIGTLSPDEVRNKNVFPNVLSRTYPGKPDIQTNTMKSWGDLMKKFRQETVRASMTAQNSELVMNHKEYRILLNRVVTFFFVGVIFPMLFLLAWSPSGLVLSDITIAAIEIVTILAVSYHVLQLFSAVKSLINISSNL</sequence>
<dbReference type="Proteomes" id="UP000471521">
    <property type="component" value="Unassembled WGS sequence"/>
</dbReference>
<protein>
    <submittedName>
        <fullName evidence="3">Uncharacterized protein</fullName>
    </submittedName>
</protein>
<accession>A0A6B0SPH4</accession>
<keyword evidence="4" id="KW-1185">Reference proteome</keyword>
<evidence type="ECO:0000313" key="4">
    <source>
        <dbReference type="Proteomes" id="UP000471521"/>
    </source>
</evidence>
<keyword evidence="2" id="KW-1133">Transmembrane helix</keyword>
<evidence type="ECO:0000313" key="3">
    <source>
        <dbReference type="EMBL" id="MXR21423.1"/>
    </source>
</evidence>
<dbReference type="RefSeq" id="WP_159526899.1">
    <property type="nucleotide sequence ID" value="NZ_WUUU01000110.1"/>
</dbReference>
<keyword evidence="2" id="KW-0472">Membrane</keyword>
<dbReference type="EMBL" id="WUUU01000110">
    <property type="protein sequence ID" value="MXR21423.1"/>
    <property type="molecule type" value="Genomic_DNA"/>
</dbReference>
<evidence type="ECO:0000256" key="2">
    <source>
        <dbReference type="SAM" id="Phobius"/>
    </source>
</evidence>
<feature type="coiled-coil region" evidence="1">
    <location>
        <begin position="29"/>
        <end position="56"/>
    </location>
</feature>
<keyword evidence="1" id="KW-0175">Coiled coil</keyword>
<feature type="transmembrane region" description="Helical" evidence="2">
    <location>
        <begin position="262"/>
        <end position="284"/>
    </location>
</feature>
<comment type="caution">
    <text evidence="3">The sequence shown here is derived from an EMBL/GenBank/DDBJ whole genome shotgun (WGS) entry which is preliminary data.</text>
</comment>
<proteinExistence type="predicted"/>
<dbReference type="AlphaFoldDB" id="A0A6B0SPH4"/>
<evidence type="ECO:0000256" key="1">
    <source>
        <dbReference type="SAM" id="Coils"/>
    </source>
</evidence>
<keyword evidence="2" id="KW-0812">Transmembrane</keyword>
<feature type="transmembrane region" description="Helical" evidence="2">
    <location>
        <begin position="12"/>
        <end position="30"/>
    </location>
</feature>
<name>A0A6B0SPH4_9EURY</name>
<organism evidence="3 4">
    <name type="scientific">Halobacterium bonnevillei</name>
    <dbReference type="NCBI Taxonomy" id="2692200"/>
    <lineage>
        <taxon>Archaea</taxon>
        <taxon>Methanobacteriati</taxon>
        <taxon>Methanobacteriota</taxon>
        <taxon>Stenosarchaea group</taxon>
        <taxon>Halobacteria</taxon>
        <taxon>Halobacteriales</taxon>
        <taxon>Halobacteriaceae</taxon>
        <taxon>Halobacterium</taxon>
    </lineage>
</organism>
<feature type="transmembrane region" description="Helical" evidence="2">
    <location>
        <begin position="234"/>
        <end position="256"/>
    </location>
</feature>
<reference evidence="3 4" key="1">
    <citation type="submission" date="2019-12" db="EMBL/GenBank/DDBJ databases">
        <title>Isolation and characterization of three novel carbon monoxide-oxidizing members of Halobacteria from salione crusts and soils.</title>
        <authorList>
            <person name="Myers M.R."/>
            <person name="King G.M."/>
        </authorList>
    </citation>
    <scope>NUCLEOTIDE SEQUENCE [LARGE SCALE GENOMIC DNA]</scope>
    <source>
        <strain evidence="3 4">PCN9</strain>
    </source>
</reference>